<dbReference type="EMBL" id="CAKOES020000572">
    <property type="protein sequence ID" value="CAH2330350.1"/>
    <property type="molecule type" value="Genomic_DNA"/>
</dbReference>
<feature type="non-terminal residue" evidence="2">
    <location>
        <position position="82"/>
    </location>
</feature>
<name>A0AAD1TT74_PELCU</name>
<gene>
    <name evidence="2" type="ORF">PECUL_23A041240</name>
</gene>
<protein>
    <submittedName>
        <fullName evidence="2">Uncharacterized protein</fullName>
    </submittedName>
</protein>
<evidence type="ECO:0000313" key="3">
    <source>
        <dbReference type="Proteomes" id="UP001295444"/>
    </source>
</evidence>
<dbReference type="Proteomes" id="UP001295444">
    <property type="component" value="Unassembled WGS sequence"/>
</dbReference>
<organism evidence="2 3">
    <name type="scientific">Pelobates cultripes</name>
    <name type="common">Western spadefoot toad</name>
    <dbReference type="NCBI Taxonomy" id="61616"/>
    <lineage>
        <taxon>Eukaryota</taxon>
        <taxon>Metazoa</taxon>
        <taxon>Chordata</taxon>
        <taxon>Craniata</taxon>
        <taxon>Vertebrata</taxon>
        <taxon>Euteleostomi</taxon>
        <taxon>Amphibia</taxon>
        <taxon>Batrachia</taxon>
        <taxon>Anura</taxon>
        <taxon>Pelobatoidea</taxon>
        <taxon>Pelobatidae</taxon>
        <taxon>Pelobates</taxon>
    </lineage>
</organism>
<feature type="compositionally biased region" description="Basic and acidic residues" evidence="1">
    <location>
        <begin position="44"/>
        <end position="53"/>
    </location>
</feature>
<feature type="non-terminal residue" evidence="2">
    <location>
        <position position="1"/>
    </location>
</feature>
<accession>A0AAD1TT74</accession>
<feature type="compositionally biased region" description="Basic and acidic residues" evidence="1">
    <location>
        <begin position="70"/>
        <end position="82"/>
    </location>
</feature>
<dbReference type="AlphaFoldDB" id="A0AAD1TT74"/>
<keyword evidence="3" id="KW-1185">Reference proteome</keyword>
<proteinExistence type="predicted"/>
<reference evidence="2" key="1">
    <citation type="submission" date="2022-03" db="EMBL/GenBank/DDBJ databases">
        <authorList>
            <person name="Alioto T."/>
            <person name="Alioto T."/>
            <person name="Gomez Garrido J."/>
        </authorList>
    </citation>
    <scope>NUCLEOTIDE SEQUENCE</scope>
</reference>
<evidence type="ECO:0000313" key="2">
    <source>
        <dbReference type="EMBL" id="CAH2330350.1"/>
    </source>
</evidence>
<feature type="region of interest" description="Disordered" evidence="1">
    <location>
        <begin position="1"/>
        <end position="82"/>
    </location>
</feature>
<sequence>KHSPETTPRRAYRQPRQQGPRAPQPHPRRPLRRATNSNPALEGNDNRVNKESGDINPAPPWAPHPNGGTRRADSRGTVNERE</sequence>
<comment type="caution">
    <text evidence="2">The sequence shown here is derived from an EMBL/GenBank/DDBJ whole genome shotgun (WGS) entry which is preliminary data.</text>
</comment>
<evidence type="ECO:0000256" key="1">
    <source>
        <dbReference type="SAM" id="MobiDB-lite"/>
    </source>
</evidence>